<evidence type="ECO:0000256" key="2">
    <source>
        <dbReference type="ARBA" id="ARBA00022692"/>
    </source>
</evidence>
<organism evidence="8 9">
    <name type="scientific">Cyprinus carpio</name>
    <name type="common">Common carp</name>
    <dbReference type="NCBI Taxonomy" id="7962"/>
    <lineage>
        <taxon>Eukaryota</taxon>
        <taxon>Metazoa</taxon>
        <taxon>Chordata</taxon>
        <taxon>Craniata</taxon>
        <taxon>Vertebrata</taxon>
        <taxon>Euteleostomi</taxon>
        <taxon>Actinopterygii</taxon>
        <taxon>Neopterygii</taxon>
        <taxon>Teleostei</taxon>
        <taxon>Ostariophysi</taxon>
        <taxon>Cypriniformes</taxon>
        <taxon>Cyprinidae</taxon>
        <taxon>Cyprininae</taxon>
        <taxon>Cyprinus</taxon>
    </lineage>
</organism>
<evidence type="ECO:0000256" key="4">
    <source>
        <dbReference type="ARBA" id="ARBA00023136"/>
    </source>
</evidence>
<dbReference type="Proteomes" id="UP000694427">
    <property type="component" value="Unplaced"/>
</dbReference>
<dbReference type="PANTHER" id="PTHR22950:SF222">
    <property type="entry name" value="SODIUM-COUPLED NEUTRAL AMINO ACID TRANSPORTER 4"/>
    <property type="match status" value="1"/>
</dbReference>
<keyword evidence="3 6" id="KW-1133">Transmembrane helix</keyword>
<dbReference type="AlphaFoldDB" id="A0A8C1Q0V7"/>
<feature type="domain" description="Amino acid transporter transmembrane" evidence="7">
    <location>
        <begin position="408"/>
        <end position="502"/>
    </location>
</feature>
<evidence type="ECO:0000313" key="8">
    <source>
        <dbReference type="Ensembl" id="ENSCCRP00010015714.1"/>
    </source>
</evidence>
<feature type="transmembrane region" description="Helical" evidence="6">
    <location>
        <begin position="215"/>
        <end position="236"/>
    </location>
</feature>
<feature type="transmembrane region" description="Helical" evidence="6">
    <location>
        <begin position="355"/>
        <end position="376"/>
    </location>
</feature>
<dbReference type="InterPro" id="IPR013057">
    <property type="entry name" value="AA_transpt_TM"/>
</dbReference>
<evidence type="ECO:0000256" key="6">
    <source>
        <dbReference type="SAM" id="Phobius"/>
    </source>
</evidence>
<evidence type="ECO:0000313" key="9">
    <source>
        <dbReference type="Proteomes" id="UP000694427"/>
    </source>
</evidence>
<dbReference type="Ensembl" id="ENSCCRT00010017119.1">
    <property type="protein sequence ID" value="ENSCCRP00010015714.1"/>
    <property type="gene ID" value="ENSCCRG00010006573.1"/>
</dbReference>
<evidence type="ECO:0000256" key="1">
    <source>
        <dbReference type="ARBA" id="ARBA00004141"/>
    </source>
</evidence>
<reference evidence="8" key="1">
    <citation type="submission" date="2025-08" db="UniProtKB">
        <authorList>
            <consortium name="Ensembl"/>
        </authorList>
    </citation>
    <scope>IDENTIFICATION</scope>
</reference>
<dbReference type="PANTHER" id="PTHR22950">
    <property type="entry name" value="AMINO ACID TRANSPORTER"/>
    <property type="match status" value="1"/>
</dbReference>
<evidence type="ECO:0000256" key="5">
    <source>
        <dbReference type="SAM" id="MobiDB-lite"/>
    </source>
</evidence>
<feature type="domain" description="Amino acid transporter transmembrane" evidence="7">
    <location>
        <begin position="306"/>
        <end position="385"/>
    </location>
</feature>
<feature type="transmembrane region" description="Helical" evidence="6">
    <location>
        <begin position="447"/>
        <end position="471"/>
    </location>
</feature>
<reference evidence="8" key="2">
    <citation type="submission" date="2025-09" db="UniProtKB">
        <authorList>
            <consortium name="Ensembl"/>
        </authorList>
    </citation>
    <scope>IDENTIFICATION</scope>
</reference>
<feature type="transmembrane region" description="Helical" evidence="6">
    <location>
        <begin position="87"/>
        <end position="115"/>
    </location>
</feature>
<feature type="transmembrane region" description="Helical" evidence="6">
    <location>
        <begin position="188"/>
        <end position="209"/>
    </location>
</feature>
<keyword evidence="9" id="KW-1185">Reference proteome</keyword>
<evidence type="ECO:0000259" key="7">
    <source>
        <dbReference type="Pfam" id="PF01490"/>
    </source>
</evidence>
<feature type="region of interest" description="Disordered" evidence="5">
    <location>
        <begin position="1"/>
        <end position="22"/>
    </location>
</feature>
<dbReference type="GO" id="GO:0015179">
    <property type="term" value="F:L-amino acid transmembrane transporter activity"/>
    <property type="evidence" value="ECO:0007669"/>
    <property type="project" value="TreeGrafter"/>
</dbReference>
<keyword evidence="4 6" id="KW-0472">Membrane</keyword>
<dbReference type="GO" id="GO:0005886">
    <property type="term" value="C:plasma membrane"/>
    <property type="evidence" value="ECO:0007669"/>
    <property type="project" value="TreeGrafter"/>
</dbReference>
<proteinExistence type="predicted"/>
<dbReference type="Pfam" id="PF01490">
    <property type="entry name" value="Aa_trans"/>
    <property type="match status" value="3"/>
</dbReference>
<feature type="compositionally biased region" description="Basic and acidic residues" evidence="5">
    <location>
        <begin position="1"/>
        <end position="11"/>
    </location>
</feature>
<sequence length="518" mass="57486">MERMELKKVNTEADDESSVDERFTPIESEKATINSSLLEEDDAESQKFLTNGIMKKKKYEEEEHHPGHASFGMSVFNLSNAIMGSGILGLSFAMANTGIILFVILLLGVAVLSLYSVHLLLVTAKEGGSLIYEKLGERAFGWPGKMAAFGSITLQNIGAMSSYLFIVKYELPEVIRAFLGLEENSGEWYLNGNYAVVLVSIGIILPLSLLKNLGYLGYTSGFSLSCMVFFLGVLIYKKTILPCPLPFFYQHESNMSVNGSEALGLYSLQNASALAYISEAQPDRHAPLHDPLHSAVQFTPHPQDHQDMCTPKYFVFNSQTAYTIPILAFAFVCHPEVLPIYSELKDRSRRKMQKVSNLSILAMLVMYLLSALFGYLTFYGTLQTHSSHAQLQRSSVTTRFTLSIRSSVITLCFAGKEFSWIRHILIAAAILAFNNLLVIFVPTIRDIFGFIGSSAATMLIFILPAAFYLRLVKSLPFRSPQKISATIFLVVGIFFMISSLSLIVLDWIHNPPGSKGAH</sequence>
<accession>A0A8C1Q0V7</accession>
<feature type="transmembrane region" description="Helical" evidence="6">
    <location>
        <begin position="421"/>
        <end position="441"/>
    </location>
</feature>
<keyword evidence="2 6" id="KW-0812">Transmembrane</keyword>
<feature type="domain" description="Amino acid transporter transmembrane" evidence="7">
    <location>
        <begin position="69"/>
        <end position="236"/>
    </location>
</feature>
<comment type="subcellular location">
    <subcellularLocation>
        <location evidence="1">Membrane</location>
        <topology evidence="1">Multi-pass membrane protein</topology>
    </subcellularLocation>
</comment>
<feature type="transmembrane region" description="Helical" evidence="6">
    <location>
        <begin position="146"/>
        <end position="167"/>
    </location>
</feature>
<protein>
    <submittedName>
        <fullName evidence="8">Solute carrier family 38 member 4</fullName>
    </submittedName>
</protein>
<evidence type="ECO:0000256" key="3">
    <source>
        <dbReference type="ARBA" id="ARBA00022989"/>
    </source>
</evidence>
<feature type="transmembrane region" description="Helical" evidence="6">
    <location>
        <begin position="483"/>
        <end position="505"/>
    </location>
</feature>
<name>A0A8C1Q0V7_CYPCA</name>